<feature type="compositionally biased region" description="Polar residues" evidence="3">
    <location>
        <begin position="1132"/>
        <end position="1152"/>
    </location>
</feature>
<dbReference type="PANTHER" id="PTHR45872">
    <property type="entry name" value="RHO GUANINE NUCLEOTIDE EXCHANGE FACTOR 2, ISOFORM D"/>
    <property type="match status" value="1"/>
</dbReference>
<name>A0A182JUS2_9DIPT</name>
<dbReference type="Pfam" id="PF00130">
    <property type="entry name" value="C1_1"/>
    <property type="match status" value="1"/>
</dbReference>
<keyword evidence="2" id="KW-0862">Zinc</keyword>
<feature type="compositionally biased region" description="Basic residues" evidence="3">
    <location>
        <begin position="343"/>
        <end position="361"/>
    </location>
</feature>
<dbReference type="InterPro" id="IPR044926">
    <property type="entry name" value="RGS_subdomain_2"/>
</dbReference>
<dbReference type="PANTHER" id="PTHR45872:SF2">
    <property type="entry name" value="RHO GUANINE NUCLEOTIDE EXCHANGE FACTOR 2, ISOFORM D"/>
    <property type="match status" value="1"/>
</dbReference>
<feature type="region of interest" description="Disordered" evidence="3">
    <location>
        <begin position="256"/>
        <end position="363"/>
    </location>
</feature>
<feature type="compositionally biased region" description="Acidic residues" evidence="3">
    <location>
        <begin position="1065"/>
        <end position="1074"/>
    </location>
</feature>
<dbReference type="STRING" id="43041.A0A182JUS2"/>
<evidence type="ECO:0000313" key="6">
    <source>
        <dbReference type="Proteomes" id="UP000075881"/>
    </source>
</evidence>
<dbReference type="AlphaFoldDB" id="A0A182JUS2"/>
<accession>A0A182JUS2</accession>
<organism evidence="5 6">
    <name type="scientific">Anopheles christyi</name>
    <dbReference type="NCBI Taxonomy" id="43041"/>
    <lineage>
        <taxon>Eukaryota</taxon>
        <taxon>Metazoa</taxon>
        <taxon>Ecdysozoa</taxon>
        <taxon>Arthropoda</taxon>
        <taxon>Hexapoda</taxon>
        <taxon>Insecta</taxon>
        <taxon>Pterygota</taxon>
        <taxon>Neoptera</taxon>
        <taxon>Endopterygota</taxon>
        <taxon>Diptera</taxon>
        <taxon>Nematocera</taxon>
        <taxon>Culicoidea</taxon>
        <taxon>Culicidae</taxon>
        <taxon>Anophelinae</taxon>
        <taxon>Anopheles</taxon>
    </lineage>
</organism>
<dbReference type="Gene3D" id="1.10.167.10">
    <property type="entry name" value="Regulator of G-protein Signalling 4, domain 2"/>
    <property type="match status" value="1"/>
</dbReference>
<dbReference type="VEuPathDB" id="VectorBase:ACHR002254"/>
<keyword evidence="6" id="KW-1185">Reference proteome</keyword>
<dbReference type="PROSITE" id="PS00479">
    <property type="entry name" value="ZF_DAG_PE_1"/>
    <property type="match status" value="1"/>
</dbReference>
<dbReference type="GO" id="GO:0046872">
    <property type="term" value="F:metal ion binding"/>
    <property type="evidence" value="ECO:0007669"/>
    <property type="project" value="UniProtKB-KW"/>
</dbReference>
<feature type="compositionally biased region" description="Low complexity" evidence="3">
    <location>
        <begin position="46"/>
        <end position="78"/>
    </location>
</feature>
<protein>
    <recommendedName>
        <fullName evidence="4">Phorbol-ester/DAG-type domain-containing protein</fullName>
    </recommendedName>
</protein>
<dbReference type="Pfam" id="PF09128">
    <property type="entry name" value="RGS-like"/>
    <property type="match status" value="1"/>
</dbReference>
<feature type="compositionally biased region" description="Low complexity" evidence="3">
    <location>
        <begin position="1010"/>
        <end position="1022"/>
    </location>
</feature>
<dbReference type="GO" id="GO:0005085">
    <property type="term" value="F:guanyl-nucleotide exchange factor activity"/>
    <property type="evidence" value="ECO:0007669"/>
    <property type="project" value="InterPro"/>
</dbReference>
<feature type="compositionally biased region" description="Basic and acidic residues" evidence="3">
    <location>
        <begin position="1159"/>
        <end position="1168"/>
    </location>
</feature>
<evidence type="ECO:0000256" key="3">
    <source>
        <dbReference type="SAM" id="MobiDB-lite"/>
    </source>
</evidence>
<dbReference type="EnsemblMetazoa" id="ACHR002254-RA">
    <property type="protein sequence ID" value="ACHR002254-PA"/>
    <property type="gene ID" value="ACHR002254"/>
</dbReference>
<proteinExistence type="predicted"/>
<dbReference type="GO" id="GO:0001664">
    <property type="term" value="F:G protein-coupled receptor binding"/>
    <property type="evidence" value="ECO:0007669"/>
    <property type="project" value="TreeGrafter"/>
</dbReference>
<feature type="compositionally biased region" description="Low complexity" evidence="3">
    <location>
        <begin position="12"/>
        <end position="27"/>
    </location>
</feature>
<dbReference type="InterPro" id="IPR046349">
    <property type="entry name" value="C1-like_sf"/>
</dbReference>
<feature type="domain" description="Phorbol-ester/DAG-type" evidence="4">
    <location>
        <begin position="704"/>
        <end position="754"/>
    </location>
</feature>
<feature type="region of interest" description="Disordered" evidence="3">
    <location>
        <begin position="1119"/>
        <end position="1168"/>
    </location>
</feature>
<feature type="compositionally biased region" description="Basic residues" evidence="3">
    <location>
        <begin position="286"/>
        <end position="296"/>
    </location>
</feature>
<feature type="compositionally biased region" description="Basic and acidic residues" evidence="3">
    <location>
        <begin position="1046"/>
        <end position="1058"/>
    </location>
</feature>
<dbReference type="InterPro" id="IPR002219">
    <property type="entry name" value="PKC_DAG/PE"/>
</dbReference>
<evidence type="ECO:0000256" key="2">
    <source>
        <dbReference type="ARBA" id="ARBA00022833"/>
    </source>
</evidence>
<feature type="compositionally biased region" description="Basic and acidic residues" evidence="3">
    <location>
        <begin position="864"/>
        <end position="877"/>
    </location>
</feature>
<feature type="compositionally biased region" description="Polar residues" evidence="3">
    <location>
        <begin position="1023"/>
        <end position="1036"/>
    </location>
</feature>
<feature type="region of interest" description="Disordered" evidence="3">
    <location>
        <begin position="774"/>
        <end position="793"/>
    </location>
</feature>
<feature type="region of interest" description="Disordered" evidence="3">
    <location>
        <begin position="1"/>
        <end position="90"/>
    </location>
</feature>
<feature type="region of interest" description="Disordered" evidence="3">
    <location>
        <begin position="969"/>
        <end position="1081"/>
    </location>
</feature>
<feature type="compositionally biased region" description="Basic and acidic residues" evidence="3">
    <location>
        <begin position="774"/>
        <end position="789"/>
    </location>
</feature>
<dbReference type="SUPFAM" id="SSF48097">
    <property type="entry name" value="Regulator of G-protein signaling, RGS"/>
    <property type="match status" value="1"/>
</dbReference>
<feature type="region of interest" description="Disordered" evidence="3">
    <location>
        <begin position="832"/>
        <end position="893"/>
    </location>
</feature>
<evidence type="ECO:0000259" key="4">
    <source>
        <dbReference type="PROSITE" id="PS50081"/>
    </source>
</evidence>
<keyword evidence="1" id="KW-0479">Metal-binding</keyword>
<dbReference type="SMART" id="SM00109">
    <property type="entry name" value="C1"/>
    <property type="match status" value="1"/>
</dbReference>
<dbReference type="InterPro" id="IPR015212">
    <property type="entry name" value="RGS-like_dom"/>
</dbReference>
<reference evidence="5" key="2">
    <citation type="submission" date="2020-05" db="UniProtKB">
        <authorList>
            <consortium name="EnsemblMetazoa"/>
        </authorList>
    </citation>
    <scope>IDENTIFICATION</scope>
    <source>
        <strain evidence="5">ACHKN1017</strain>
    </source>
</reference>
<feature type="compositionally biased region" description="Basic residues" evidence="3">
    <location>
        <begin position="995"/>
        <end position="1009"/>
    </location>
</feature>
<sequence>DHLVLSPTAQETSSLHSAGSTGSTSSKAGGGGGGSGKSSRSKKKNGSSTTHNNSVTSNNSNNNNNNNSSSSGKNTSNNLITSLDSPTVDGNVLATATSTTELQAEPPPLPPRQPGMLEVVNQNLILNSDNNAGSNGANMTGPGTPNGNNNGGGGRASLEMRPPPNSINTLMNYPLITTCTSVRDNMAAAFPLSYRPNIVHQMQQHQQSTVSSSRQQQNRLNGAGNATANVLMLFCFPFTVFRQAMNQSAAAAAGAGVNQSINKKHRRIVSSPENIGSKDFGMVGDHHHHHGYRHHKTSSDSWDKRSEITPPGTPPPPYLSTSMTGSGSPAGGAGGHQQQQQQHHQHHPHHHHHGGHPHHHEHTTAGDLAIANPLTSINNNHHHHHQHHGNNGTTTNAGGANNINSINNNNGGSHMSASYHAHHHHGQSPVGGTNAGGGTAPGSIVAAQANVAQKPIISMEDDDISDQESFIEENSPFRSLTQLLEAEKSVYLAVFLNFVLTNSDPSALLFYLITMLYKEGSVKDMRKWAYEIHSTFLVPGAPLLCANVDEALARDIDDVLQKENDKAEILRMVFWRSRLKAKETINQQLQQFQTKRTAGLGTMYGPNDQLLQMARGDKVKEQRIIDETLLPKLQQYLDELERESPKEDPKKSALCSALSTVLMRFFVTRCNPGGPIDKVHHFVSREKSFKSRLMTKNRKQTILGHNLHLQPYYEVTRCNHCQNILWGVSPQGYHCTNCELNIHRACAKDLNEYCPGPAIQKNDSKITKLMEKISSRNHHQDKSRRHDDDATADDTTISGKVVEIGIGSFSALILFPSIIADYDRFSVSTLKKRMRRKNKSSDDGQKPADGVVPATASTKPTVDSVRREKSKDRKGSADRTGSPGTTGPVTIGLMVIRPPPRTYKKSSSKTRLDGTKKAITMPITDTRTTTGSATIKSSKSNTNLNINTLIKNKLNHNKHSPGKFLAKLVDHHDGRGDGNSAATGPYPFSSNLAPGHHKKYKLQKSKSRKSLQQQLQQQKRSSIPSSTAPESFTRTPEPNELEDDEVGARRGGGDRDSRVSAVGEDGQEVDEVADSGDSTGNGKYFALQQNVSNKERESILDTFFFGTKRNFMNLLERGTSLARQPSDRRQDMSGQLANTSGTSDHLNSSSSDAYGYKPSADDDQFREK</sequence>
<dbReference type="Gene3D" id="3.30.60.20">
    <property type="match status" value="1"/>
</dbReference>
<feature type="compositionally biased region" description="Basic and acidic residues" evidence="3">
    <location>
        <begin position="297"/>
        <end position="307"/>
    </location>
</feature>
<dbReference type="SUPFAM" id="SSF57889">
    <property type="entry name" value="Cysteine-rich domain"/>
    <property type="match status" value="1"/>
</dbReference>
<dbReference type="GO" id="GO:0007186">
    <property type="term" value="P:G protein-coupled receptor signaling pathway"/>
    <property type="evidence" value="ECO:0007669"/>
    <property type="project" value="TreeGrafter"/>
</dbReference>
<evidence type="ECO:0000256" key="1">
    <source>
        <dbReference type="ARBA" id="ARBA00022723"/>
    </source>
</evidence>
<feature type="region of interest" description="Disordered" evidence="3">
    <location>
        <begin position="375"/>
        <end position="441"/>
    </location>
</feature>
<dbReference type="GO" id="GO:0005737">
    <property type="term" value="C:cytoplasm"/>
    <property type="evidence" value="ECO:0007669"/>
    <property type="project" value="InterPro"/>
</dbReference>
<dbReference type="PROSITE" id="PS50081">
    <property type="entry name" value="ZF_DAG_PE_2"/>
    <property type="match status" value="1"/>
</dbReference>
<dbReference type="Proteomes" id="UP000075881">
    <property type="component" value="Unassembled WGS sequence"/>
</dbReference>
<evidence type="ECO:0000313" key="5">
    <source>
        <dbReference type="EnsemblMetazoa" id="ACHR002254-PA"/>
    </source>
</evidence>
<dbReference type="InterPro" id="IPR036305">
    <property type="entry name" value="RGS_sf"/>
</dbReference>
<reference evidence="6" key="1">
    <citation type="submission" date="2013-03" db="EMBL/GenBank/DDBJ databases">
        <title>The Genome Sequence of Anopheles christyi ACHKN1017.</title>
        <authorList>
            <consortium name="The Broad Institute Genomics Platform"/>
            <person name="Neafsey D.E."/>
            <person name="Besansky N."/>
            <person name="Walker B."/>
            <person name="Young S.K."/>
            <person name="Zeng Q."/>
            <person name="Gargeya S."/>
            <person name="Fitzgerald M."/>
            <person name="Haas B."/>
            <person name="Abouelleil A."/>
            <person name="Allen A.W."/>
            <person name="Alvarado L."/>
            <person name="Arachchi H.M."/>
            <person name="Berlin A.M."/>
            <person name="Chapman S.B."/>
            <person name="Gainer-Dewar J."/>
            <person name="Goldberg J."/>
            <person name="Griggs A."/>
            <person name="Gujja S."/>
            <person name="Hansen M."/>
            <person name="Howarth C."/>
            <person name="Imamovic A."/>
            <person name="Ireland A."/>
            <person name="Larimer J."/>
            <person name="McCowan C."/>
            <person name="Murphy C."/>
            <person name="Pearson M."/>
            <person name="Poon T.W."/>
            <person name="Priest M."/>
            <person name="Roberts A."/>
            <person name="Saif S."/>
            <person name="Shea T."/>
            <person name="Sisk P."/>
            <person name="Sykes S."/>
            <person name="Wortman J."/>
            <person name="Nusbaum C."/>
            <person name="Birren B."/>
        </authorList>
    </citation>
    <scope>NUCLEOTIDE SEQUENCE [LARGE SCALE GENOMIC DNA]</scope>
    <source>
        <strain evidence="6">ACHKN1017</strain>
    </source>
</reference>
<feature type="compositionally biased region" description="Low complexity" evidence="3">
    <location>
        <begin position="389"/>
        <end position="419"/>
    </location>
</feature>